<proteinExistence type="predicted"/>
<accession>A0A2T7WLC6</accession>
<evidence type="ECO:0000313" key="1">
    <source>
        <dbReference type="EMBL" id="PVE75394.1"/>
    </source>
</evidence>
<sequence length="144" mass="15508">MTWRRSYTHLTTATADAVWKRWTTPEDWVIDDPDLREAVFSTPPRVGERGRVVNHGAPAQRFTFTDLQPGVAMDFRIGLPGATLSFPHRMVKTANGLSVTHGVEIAGPLSAVFGLLVGRKIAAGLPAVVRLVTTNALGDMASGS</sequence>
<name>A0A2T7WLC6_MICTE</name>
<protein>
    <recommendedName>
        <fullName evidence="3">Polyketide cyclase / dehydrase and lipid transport</fullName>
    </recommendedName>
</protein>
<comment type="caution">
    <text evidence="1">The sequence shown here is derived from an EMBL/GenBank/DDBJ whole genome shotgun (WGS) entry which is preliminary data.</text>
</comment>
<reference evidence="1 2" key="1">
    <citation type="submission" date="2018-04" db="EMBL/GenBank/DDBJ databases">
        <authorList>
            <person name="Go L.Y."/>
            <person name="Mitchell J.A."/>
        </authorList>
    </citation>
    <scope>NUCLEOTIDE SEQUENCE [LARGE SCALE GENOMIC DNA]</scope>
    <source>
        <strain evidence="1 2">TPD7010</strain>
    </source>
</reference>
<dbReference type="RefSeq" id="WP_116537283.1">
    <property type="nucleotide sequence ID" value="NZ_QDFT01000013.1"/>
</dbReference>
<dbReference type="SUPFAM" id="SSF55961">
    <property type="entry name" value="Bet v1-like"/>
    <property type="match status" value="1"/>
</dbReference>
<dbReference type="AlphaFoldDB" id="A0A2T7WLC6"/>
<gene>
    <name evidence="1" type="ORF">DC432_07175</name>
</gene>
<dbReference type="Proteomes" id="UP000244649">
    <property type="component" value="Unassembled WGS sequence"/>
</dbReference>
<dbReference type="InterPro" id="IPR023393">
    <property type="entry name" value="START-like_dom_sf"/>
</dbReference>
<evidence type="ECO:0000313" key="2">
    <source>
        <dbReference type="Proteomes" id="UP000244649"/>
    </source>
</evidence>
<organism evidence="1 2">
    <name type="scientific">Microbacterium testaceum</name>
    <name type="common">Aureobacterium testaceum</name>
    <name type="synonym">Brevibacterium testaceum</name>
    <dbReference type="NCBI Taxonomy" id="2033"/>
    <lineage>
        <taxon>Bacteria</taxon>
        <taxon>Bacillati</taxon>
        <taxon>Actinomycetota</taxon>
        <taxon>Actinomycetes</taxon>
        <taxon>Micrococcales</taxon>
        <taxon>Microbacteriaceae</taxon>
        <taxon>Microbacterium</taxon>
    </lineage>
</organism>
<evidence type="ECO:0008006" key="3">
    <source>
        <dbReference type="Google" id="ProtNLM"/>
    </source>
</evidence>
<dbReference type="EMBL" id="QDFT01000013">
    <property type="protein sequence ID" value="PVE75394.1"/>
    <property type="molecule type" value="Genomic_DNA"/>
</dbReference>
<dbReference type="Gene3D" id="3.30.530.20">
    <property type="match status" value="1"/>
</dbReference>